<dbReference type="Proteomes" id="UP000594468">
    <property type="component" value="Chromosome"/>
</dbReference>
<gene>
    <name evidence="3" type="ORF">G4Y79_10965</name>
</gene>
<accession>A0A7S8EDA1</accession>
<dbReference type="Gene3D" id="2.120.10.30">
    <property type="entry name" value="TolB, C-terminal domain"/>
    <property type="match status" value="1"/>
</dbReference>
<dbReference type="AlphaFoldDB" id="A0A7S8EDA1"/>
<dbReference type="RefSeq" id="WP_195172923.1">
    <property type="nucleotide sequence ID" value="NZ_CP062983.1"/>
</dbReference>
<dbReference type="InterPro" id="IPR029058">
    <property type="entry name" value="AB_hydrolase_fold"/>
</dbReference>
<dbReference type="InterPro" id="IPR011042">
    <property type="entry name" value="6-blade_b-propeller_TolB-like"/>
</dbReference>
<keyword evidence="4" id="KW-1185">Reference proteome</keyword>
<evidence type="ECO:0000259" key="2">
    <source>
        <dbReference type="Pfam" id="PF00930"/>
    </source>
</evidence>
<sequence>MVQRPYGTWKSAITPRMMAGNNRLNDVQWSSDGKTLVWSERRDGKTRLVARTEGEPTRDLTDTSLKIGGGVGYGGGDFTLHGDKVYFCANNQLYAMPLGAGPAKVLTPQFGSVASPAVSADGRWVLYVHTYQNDDVLAIVDSEGKQWPQKLAQGDDFVMQPVWHPHGKYVAYIAWNAPNMPWNGTELRLLTLRDDEQSIPYVTSQKTIAGDENTAIFQPTFSPAGRFMAYISDETGYSQLYLYDPVEGTHTQLTDGDYEYGTPAWTQGLRTYAWSADGSAIYYIRNDKGFCTLWQVSISQKSNQHISDLGAYTYQQQIDVAANGKLAFIASSSQIPPRIATYDAQGGTKTVHFSMPERLPKKDLAETQLLEWPTRDGQIAYGMYAMPTSSKYSSEGKPPLIVLVHGGPTSQRYANYDADVQFFATRGYAVLQVNHRGSTGFGKAYMDMHKTNWGVYDVQDSIDAVNYLAEEGLIDKERVAIMGGSAGGFTVLQSLVDAPGFYKVGICSYGVANQFSLAMETHKFEASYNDWLLGPLPEASQLYRDRSPIYHADKIQDTMLVFQGVEDPVVPKNQSDSIVAVLERNGIPHEYHVYEGEGHGFRKPENIIDYYETIERFLLTHLIYA</sequence>
<organism evidence="3 4">
    <name type="scientific">Phototrophicus methaneseepsis</name>
    <dbReference type="NCBI Taxonomy" id="2710758"/>
    <lineage>
        <taxon>Bacteria</taxon>
        <taxon>Bacillati</taxon>
        <taxon>Chloroflexota</taxon>
        <taxon>Candidatus Thermofontia</taxon>
        <taxon>Phototrophicales</taxon>
        <taxon>Phototrophicaceae</taxon>
        <taxon>Phototrophicus</taxon>
    </lineage>
</organism>
<dbReference type="KEGG" id="pmet:G4Y79_10965"/>
<dbReference type="SUPFAM" id="SSF82171">
    <property type="entry name" value="DPP6 N-terminal domain-like"/>
    <property type="match status" value="1"/>
</dbReference>
<dbReference type="Pfam" id="PF00326">
    <property type="entry name" value="Peptidase_S9"/>
    <property type="match status" value="1"/>
</dbReference>
<proteinExistence type="predicted"/>
<dbReference type="EMBL" id="CP062983">
    <property type="protein sequence ID" value="QPC84860.1"/>
    <property type="molecule type" value="Genomic_DNA"/>
</dbReference>
<evidence type="ECO:0000313" key="3">
    <source>
        <dbReference type="EMBL" id="QPC84860.1"/>
    </source>
</evidence>
<dbReference type="InterPro" id="IPR011659">
    <property type="entry name" value="WD40"/>
</dbReference>
<protein>
    <submittedName>
        <fullName evidence="3">S9 family peptidase</fullName>
    </submittedName>
</protein>
<evidence type="ECO:0000313" key="4">
    <source>
        <dbReference type="Proteomes" id="UP000594468"/>
    </source>
</evidence>
<name>A0A7S8EDA1_9CHLR</name>
<dbReference type="Pfam" id="PF00930">
    <property type="entry name" value="DPPIV_N"/>
    <property type="match status" value="1"/>
</dbReference>
<feature type="domain" description="Peptidase S9 prolyl oligopeptidase catalytic" evidence="1">
    <location>
        <begin position="416"/>
        <end position="622"/>
    </location>
</feature>
<reference evidence="3 4" key="1">
    <citation type="submission" date="2020-02" db="EMBL/GenBank/DDBJ databases">
        <authorList>
            <person name="Zheng R.K."/>
            <person name="Sun C.M."/>
        </authorList>
    </citation>
    <scope>NUCLEOTIDE SEQUENCE [LARGE SCALE GENOMIC DNA]</scope>
    <source>
        <strain evidence="4">rifampicinis</strain>
    </source>
</reference>
<dbReference type="PANTHER" id="PTHR43056:SF5">
    <property type="entry name" value="PEPTIDASE S9 PROLYL OLIGOPEPTIDASE CATALYTIC DOMAIN-CONTAINING PROTEIN"/>
    <property type="match status" value="1"/>
</dbReference>
<dbReference type="PANTHER" id="PTHR43056">
    <property type="entry name" value="PEPTIDASE S9 PROLYL OLIGOPEPTIDASE"/>
    <property type="match status" value="1"/>
</dbReference>
<dbReference type="InterPro" id="IPR001375">
    <property type="entry name" value="Peptidase_S9_cat"/>
</dbReference>
<dbReference type="SUPFAM" id="SSF53474">
    <property type="entry name" value="alpha/beta-Hydrolases"/>
    <property type="match status" value="1"/>
</dbReference>
<feature type="domain" description="Dipeptidylpeptidase IV N-terminal" evidence="2">
    <location>
        <begin position="222"/>
        <end position="315"/>
    </location>
</feature>
<dbReference type="InterPro" id="IPR050585">
    <property type="entry name" value="Xaa-Pro_dipeptidyl-ppase/CocE"/>
</dbReference>
<dbReference type="InterPro" id="IPR002469">
    <property type="entry name" value="Peptidase_S9B_N"/>
</dbReference>
<evidence type="ECO:0000259" key="1">
    <source>
        <dbReference type="Pfam" id="PF00326"/>
    </source>
</evidence>
<dbReference type="Gene3D" id="3.40.50.1820">
    <property type="entry name" value="alpha/beta hydrolase"/>
    <property type="match status" value="1"/>
</dbReference>
<dbReference type="Pfam" id="PF07676">
    <property type="entry name" value="PD40"/>
    <property type="match status" value="1"/>
</dbReference>
<dbReference type="GO" id="GO:0006508">
    <property type="term" value="P:proteolysis"/>
    <property type="evidence" value="ECO:0007669"/>
    <property type="project" value="InterPro"/>
</dbReference>
<dbReference type="GO" id="GO:0008236">
    <property type="term" value="F:serine-type peptidase activity"/>
    <property type="evidence" value="ECO:0007669"/>
    <property type="project" value="InterPro"/>
</dbReference>